<dbReference type="HOGENOM" id="CLU_1963584_0_0_1"/>
<name>F6H515_VITVI</name>
<dbReference type="PANTHER" id="PTHR13022:SF0">
    <property type="entry name" value="EUKARYOTIC TRANSLATION INITIATION FACTOR 3 SUBUNIT K"/>
    <property type="match status" value="1"/>
</dbReference>
<proteinExistence type="predicted"/>
<keyword evidence="2" id="KW-1185">Reference proteome</keyword>
<dbReference type="InterPro" id="IPR009374">
    <property type="entry name" value="eIF3k"/>
</dbReference>
<dbReference type="AlphaFoldDB" id="F6H515"/>
<dbReference type="GO" id="GO:0006446">
    <property type="term" value="P:regulation of translational initiation"/>
    <property type="evidence" value="ECO:0007669"/>
    <property type="project" value="InterPro"/>
</dbReference>
<dbReference type="PANTHER" id="PTHR13022">
    <property type="entry name" value="EUKARYOTIC TRANSLATION INITIATION FACTOR 3 SUBUNIT 11"/>
    <property type="match status" value="1"/>
</dbReference>
<dbReference type="Proteomes" id="UP000009183">
    <property type="component" value="Chromosome 12"/>
</dbReference>
<dbReference type="InterPro" id="IPR016024">
    <property type="entry name" value="ARM-type_fold"/>
</dbReference>
<dbReference type="SUPFAM" id="SSF48371">
    <property type="entry name" value="ARM repeat"/>
    <property type="match status" value="1"/>
</dbReference>
<dbReference type="PaxDb" id="29760-VIT_12s0028g01910.t01"/>
<accession>F6H515</accession>
<gene>
    <name evidence="1" type="ordered locus">VIT_12s0028g01910</name>
</gene>
<dbReference type="EMBL" id="FN595235">
    <property type="protein sequence ID" value="CCB47383.1"/>
    <property type="molecule type" value="Genomic_DNA"/>
</dbReference>
<reference evidence="2" key="1">
    <citation type="journal article" date="2007" name="Nature">
        <title>The grapevine genome sequence suggests ancestral hexaploidization in major angiosperm phyla.</title>
        <authorList>
            <consortium name="The French-Italian Public Consortium for Grapevine Genome Characterization."/>
            <person name="Jaillon O."/>
            <person name="Aury J.-M."/>
            <person name="Noel B."/>
            <person name="Policriti A."/>
            <person name="Clepet C."/>
            <person name="Casagrande A."/>
            <person name="Choisne N."/>
            <person name="Aubourg S."/>
            <person name="Vitulo N."/>
            <person name="Jubin C."/>
            <person name="Vezzi A."/>
            <person name="Legeai F."/>
            <person name="Hugueney P."/>
            <person name="Dasilva C."/>
            <person name="Horner D."/>
            <person name="Mica E."/>
            <person name="Jublot D."/>
            <person name="Poulain J."/>
            <person name="Bruyere C."/>
            <person name="Billault A."/>
            <person name="Segurens B."/>
            <person name="Gouyvenoux M."/>
            <person name="Ugarte E."/>
            <person name="Cattonaro F."/>
            <person name="Anthouard V."/>
            <person name="Vico V."/>
            <person name="Del Fabbro C."/>
            <person name="Alaux M."/>
            <person name="Di Gaspero G."/>
            <person name="Dumas V."/>
            <person name="Felice N."/>
            <person name="Paillard S."/>
            <person name="Juman I."/>
            <person name="Moroldo M."/>
            <person name="Scalabrin S."/>
            <person name="Canaguier A."/>
            <person name="Le Clainche I."/>
            <person name="Malacrida G."/>
            <person name="Durand E."/>
            <person name="Pesole G."/>
            <person name="Laucou V."/>
            <person name="Chatelet P."/>
            <person name="Merdinoglu D."/>
            <person name="Delledonne M."/>
            <person name="Pezzotti M."/>
            <person name="Lecharny A."/>
            <person name="Scarpelli C."/>
            <person name="Artiguenave F."/>
            <person name="Pe M.E."/>
            <person name="Valle G."/>
            <person name="Morgante M."/>
            <person name="Caboche M."/>
            <person name="Adam-Blondon A.-F."/>
            <person name="Weissenbach J."/>
            <person name="Quetier F."/>
            <person name="Wincker P."/>
        </authorList>
    </citation>
    <scope>NUCLEOTIDE SEQUENCE [LARGE SCALE GENOMIC DNA]</scope>
    <source>
        <strain evidence="2">cv. Pinot noir / PN40024</strain>
    </source>
</reference>
<dbReference type="STRING" id="29760.F6H515"/>
<dbReference type="eggNOG" id="KOG3252">
    <property type="taxonomic scope" value="Eukaryota"/>
</dbReference>
<dbReference type="GO" id="GO:0005852">
    <property type="term" value="C:eukaryotic translation initiation factor 3 complex"/>
    <property type="evidence" value="ECO:0000318"/>
    <property type="project" value="GO_Central"/>
</dbReference>
<dbReference type="InParanoid" id="F6H515"/>
<evidence type="ECO:0000313" key="1">
    <source>
        <dbReference type="EMBL" id="CCB47383.1"/>
    </source>
</evidence>
<dbReference type="Gene3D" id="1.25.40.250">
    <property type="entry name" value="ARM repeat, domain 1"/>
    <property type="match status" value="1"/>
</dbReference>
<dbReference type="OrthoDB" id="337745at2759"/>
<protein>
    <submittedName>
        <fullName evidence="1">Uncharacterized protein</fullName>
    </submittedName>
</protein>
<dbReference type="GO" id="GO:0043022">
    <property type="term" value="F:ribosome binding"/>
    <property type="evidence" value="ECO:0007669"/>
    <property type="project" value="InterPro"/>
</dbReference>
<dbReference type="GO" id="GO:0003743">
    <property type="term" value="F:translation initiation factor activity"/>
    <property type="evidence" value="ECO:0007669"/>
    <property type="project" value="InterPro"/>
</dbReference>
<evidence type="ECO:0000313" key="2">
    <source>
        <dbReference type="Proteomes" id="UP000009183"/>
    </source>
</evidence>
<sequence>MSLFRFLENPPLLGRLFIKWHLVFMTILPDLENLVNEQVSSQTYSLDANLCLLRLYQFEPERMSTQIVAQILVKALMAMPAPDFSLSLFNSRTSANGGIVLRLRLFSHIIWRQQGSVSSGMKQLRIDT</sequence>
<organism evidence="1 2">
    <name type="scientific">Vitis vinifera</name>
    <name type="common">Grape</name>
    <dbReference type="NCBI Taxonomy" id="29760"/>
    <lineage>
        <taxon>Eukaryota</taxon>
        <taxon>Viridiplantae</taxon>
        <taxon>Streptophyta</taxon>
        <taxon>Embryophyta</taxon>
        <taxon>Tracheophyta</taxon>
        <taxon>Spermatophyta</taxon>
        <taxon>Magnoliopsida</taxon>
        <taxon>eudicotyledons</taxon>
        <taxon>Gunneridae</taxon>
        <taxon>Pentapetalae</taxon>
        <taxon>rosids</taxon>
        <taxon>Vitales</taxon>
        <taxon>Vitaceae</taxon>
        <taxon>Viteae</taxon>
        <taxon>Vitis</taxon>
    </lineage>
</organism>
<dbReference type="InterPro" id="IPR016020">
    <property type="entry name" value="Transl_init_fac_sub12_N_euk"/>
</dbReference>